<evidence type="ECO:0000313" key="2">
    <source>
        <dbReference type="Proteomes" id="UP000031805"/>
    </source>
</evidence>
<organism evidence="1 2">
    <name type="scientific">Yersinia phage vB_YenM_TG1</name>
    <dbReference type="NCBI Taxonomy" id="1589265"/>
    <lineage>
        <taxon>Viruses</taxon>
        <taxon>Duplodnaviria</taxon>
        <taxon>Heunggongvirae</taxon>
        <taxon>Uroviricota</taxon>
        <taxon>Caudoviricetes</taxon>
        <taxon>Pantevenvirales</taxon>
        <taxon>Straboviridae</taxon>
        <taxon>Tevenvirinae</taxon>
        <taxon>Tegunavirus</taxon>
        <taxon>Tegunavirus yenmtg1</taxon>
    </lineage>
</organism>
<dbReference type="Proteomes" id="UP000031805">
    <property type="component" value="Segment"/>
</dbReference>
<keyword evidence="2" id="KW-1185">Reference proteome</keyword>
<reference evidence="1 2" key="1">
    <citation type="submission" date="2014-11" db="EMBL/GenBank/DDBJ databases">
        <title>Complete genome sequence of vB_YenM_TG1, a broad host range bacteriophage which infects Yersinia enterocolitica.</title>
        <authorList>
            <person name="Leon-Velarde C.G."/>
            <person name="Kropinski A.M."/>
            <person name="Chen S."/>
            <person name="Griffiths M.W."/>
            <person name="Odumeru J.A."/>
        </authorList>
    </citation>
    <scope>NUCLEOTIDE SEQUENCE [LARGE SCALE GENOMIC DNA]</scope>
</reference>
<dbReference type="KEGG" id="vg:26627367"/>
<accession>A0A0B4ZZ84</accession>
<dbReference type="GeneID" id="26627367"/>
<protein>
    <submittedName>
        <fullName evidence="1">Uncharacterized protein</fullName>
    </submittedName>
</protein>
<proteinExistence type="predicted"/>
<dbReference type="EMBL" id="KP202158">
    <property type="protein sequence ID" value="AJD81853.1"/>
    <property type="molecule type" value="Genomic_DNA"/>
</dbReference>
<dbReference type="RefSeq" id="YP_009200306.1">
    <property type="nucleotide sequence ID" value="NC_028820.1"/>
</dbReference>
<sequence length="58" mass="6795">MKLKVYRAIKFRCECGNDTFVHEGSEGCDCFNCWWNGFCQKCKKAYEVCDTTEVELVK</sequence>
<gene>
    <name evidence="1" type="ORF">YenMTG1_045</name>
</gene>
<evidence type="ECO:0000313" key="1">
    <source>
        <dbReference type="EMBL" id="AJD81853.1"/>
    </source>
</evidence>
<name>A0A0B4ZZ84_9CAUD</name>